<dbReference type="InterPro" id="IPR018672">
    <property type="entry name" value="DUF2140"/>
</dbReference>
<keyword evidence="1" id="KW-1133">Transmembrane helix</keyword>
<name>A0A1H0TG38_9BACI</name>
<dbReference type="Proteomes" id="UP000199159">
    <property type="component" value="Unassembled WGS sequence"/>
</dbReference>
<organism evidence="2 3">
    <name type="scientific">Litchfieldia salsa</name>
    <dbReference type="NCBI Taxonomy" id="930152"/>
    <lineage>
        <taxon>Bacteria</taxon>
        <taxon>Bacillati</taxon>
        <taxon>Bacillota</taxon>
        <taxon>Bacilli</taxon>
        <taxon>Bacillales</taxon>
        <taxon>Bacillaceae</taxon>
        <taxon>Litchfieldia</taxon>
    </lineage>
</organism>
<sequence length="194" mass="22076">MKISWKKLFLGTMIINSMIIGTFILFLFIPEKKTEDYNNYSEISSINDIDLTVVTNKKDLTKLINHYLEAEFKDQILNYKVLLTEKVMLIGSIPAFGKEIDLVMTFEPIPQKNGDLLLEQESISVGNVQLPVSFVLRYISDNYALPGWITIDAAEQSVYASITDLQLKSDVNVRVETFNLKNDDISFSLIVPVE</sequence>
<reference evidence="3" key="1">
    <citation type="submission" date="2016-10" db="EMBL/GenBank/DDBJ databases">
        <authorList>
            <person name="Varghese N."/>
            <person name="Submissions S."/>
        </authorList>
    </citation>
    <scope>NUCLEOTIDE SEQUENCE [LARGE SCALE GENOMIC DNA]</scope>
    <source>
        <strain evidence="3">IBRC-M10078</strain>
    </source>
</reference>
<dbReference type="STRING" id="930152.SAMN05216565_103483"/>
<proteinExistence type="predicted"/>
<dbReference type="EMBL" id="FNJU01000003">
    <property type="protein sequence ID" value="SDP52640.1"/>
    <property type="molecule type" value="Genomic_DNA"/>
</dbReference>
<feature type="transmembrane region" description="Helical" evidence="1">
    <location>
        <begin position="7"/>
        <end position="29"/>
    </location>
</feature>
<dbReference type="Pfam" id="PF09911">
    <property type="entry name" value="DUF2140"/>
    <property type="match status" value="1"/>
</dbReference>
<evidence type="ECO:0000313" key="3">
    <source>
        <dbReference type="Proteomes" id="UP000199159"/>
    </source>
</evidence>
<keyword evidence="1" id="KW-0812">Transmembrane</keyword>
<evidence type="ECO:0000313" key="2">
    <source>
        <dbReference type="EMBL" id="SDP52640.1"/>
    </source>
</evidence>
<gene>
    <name evidence="2" type="ORF">SAMN05216565_103483</name>
</gene>
<accession>A0A1H0TG38</accession>
<dbReference type="RefSeq" id="WP_175490243.1">
    <property type="nucleotide sequence ID" value="NZ_FNJU01000003.1"/>
</dbReference>
<keyword evidence="1" id="KW-0472">Membrane</keyword>
<evidence type="ECO:0000256" key="1">
    <source>
        <dbReference type="SAM" id="Phobius"/>
    </source>
</evidence>
<dbReference type="AlphaFoldDB" id="A0A1H0TG38"/>
<keyword evidence="3" id="KW-1185">Reference proteome</keyword>
<protein>
    <submittedName>
        <fullName evidence="2">Uncharacterized protein YpmS</fullName>
    </submittedName>
</protein>